<feature type="binding site" evidence="9">
    <location>
        <position position="45"/>
    </location>
    <ligand>
        <name>S-adenosyl-L-methionine</name>
        <dbReference type="ChEBI" id="CHEBI:59789"/>
    </ligand>
</feature>
<proteinExistence type="inferred from homology"/>
<evidence type="ECO:0000256" key="9">
    <source>
        <dbReference type="HAMAP-Rule" id="MF_00812"/>
    </source>
</evidence>
<feature type="binding site" evidence="9">
    <location>
        <position position="66"/>
    </location>
    <ligand>
        <name>S-adenosyl-L-methionine</name>
        <dbReference type="ChEBI" id="CHEBI:59789"/>
    </ligand>
</feature>
<dbReference type="KEGG" id="mass:CR152_23540"/>
<evidence type="ECO:0000256" key="3">
    <source>
        <dbReference type="ARBA" id="ARBA00008145"/>
    </source>
</evidence>
<evidence type="ECO:0000256" key="7">
    <source>
        <dbReference type="ARBA" id="ARBA00022679"/>
    </source>
</evidence>
<feature type="binding site" evidence="9">
    <location>
        <position position="123"/>
    </location>
    <ligand>
        <name>S-adenosyl-L-methionine</name>
        <dbReference type="ChEBI" id="CHEBI:59789"/>
    </ligand>
</feature>
<keyword evidence="6 9" id="KW-0489">Methyltransferase</keyword>
<dbReference type="Proteomes" id="UP000229897">
    <property type="component" value="Chromosome"/>
</dbReference>
<dbReference type="PIRSF" id="PIRSF023956">
    <property type="entry name" value="Thiopurine_S-methyltransferase"/>
    <property type="match status" value="1"/>
</dbReference>
<comment type="catalytic activity">
    <reaction evidence="1 9">
        <text>S-adenosyl-L-methionine + a thiopurine = S-adenosyl-L-homocysteine + a thiopurine S-methylether.</text>
        <dbReference type="EC" id="2.1.1.67"/>
    </reaction>
</comment>
<keyword evidence="5 9" id="KW-0963">Cytoplasm</keyword>
<evidence type="ECO:0000256" key="4">
    <source>
        <dbReference type="ARBA" id="ARBA00011905"/>
    </source>
</evidence>
<organism evidence="10 11">
    <name type="scientific">Massilia violaceinigra</name>
    <dbReference type="NCBI Taxonomy" id="2045208"/>
    <lineage>
        <taxon>Bacteria</taxon>
        <taxon>Pseudomonadati</taxon>
        <taxon>Pseudomonadota</taxon>
        <taxon>Betaproteobacteria</taxon>
        <taxon>Burkholderiales</taxon>
        <taxon>Oxalobacteraceae</taxon>
        <taxon>Telluria group</taxon>
        <taxon>Massilia</taxon>
    </lineage>
</organism>
<dbReference type="EMBL" id="CP024608">
    <property type="protein sequence ID" value="ATQ77157.1"/>
    <property type="molecule type" value="Genomic_DNA"/>
</dbReference>
<dbReference type="PROSITE" id="PS51585">
    <property type="entry name" value="SAM_MT_TPMT"/>
    <property type="match status" value="1"/>
</dbReference>
<dbReference type="GO" id="GO:0010038">
    <property type="term" value="P:response to metal ion"/>
    <property type="evidence" value="ECO:0007669"/>
    <property type="project" value="InterPro"/>
</dbReference>
<keyword evidence="11" id="KW-1185">Reference proteome</keyword>
<dbReference type="GO" id="GO:0032259">
    <property type="term" value="P:methylation"/>
    <property type="evidence" value="ECO:0007669"/>
    <property type="project" value="UniProtKB-KW"/>
</dbReference>
<dbReference type="NCBIfam" id="TIGR03840">
    <property type="entry name" value="TMPT_Se_Te"/>
    <property type="match status" value="1"/>
</dbReference>
<dbReference type="InterPro" id="IPR008854">
    <property type="entry name" value="TPMT"/>
</dbReference>
<dbReference type="FunFam" id="3.40.50.150:FF:000101">
    <property type="entry name" value="Thiopurine S-methyltransferase"/>
    <property type="match status" value="1"/>
</dbReference>
<dbReference type="GO" id="GO:0005737">
    <property type="term" value="C:cytoplasm"/>
    <property type="evidence" value="ECO:0007669"/>
    <property type="project" value="UniProtKB-SubCell"/>
</dbReference>
<dbReference type="EC" id="2.1.1.67" evidence="4 9"/>
<comment type="similarity">
    <text evidence="3 9">Belongs to the class I-like SAM-binding methyltransferase superfamily. TPMT family.</text>
</comment>
<dbReference type="HAMAP" id="MF_00812">
    <property type="entry name" value="Thiopur_methtran"/>
    <property type="match status" value="1"/>
</dbReference>
<dbReference type="InterPro" id="IPR025835">
    <property type="entry name" value="Thiopurine_S-MeTrfase"/>
</dbReference>
<dbReference type="OrthoDB" id="9778208at2"/>
<evidence type="ECO:0000256" key="6">
    <source>
        <dbReference type="ARBA" id="ARBA00022603"/>
    </source>
</evidence>
<reference evidence="10" key="1">
    <citation type="submission" date="2017-10" db="EMBL/GenBank/DDBJ databases">
        <title>Massilia psychrophilum sp. nov., a novel purple-pigmented bacterium isolated from Tianshan glacier, Xinjiang Municipality, China.</title>
        <authorList>
            <person name="Wang H."/>
        </authorList>
    </citation>
    <scope>NUCLEOTIDE SEQUENCE [LARGE SCALE GENOMIC DNA]</scope>
    <source>
        <strain evidence="10">B2</strain>
    </source>
</reference>
<dbReference type="SUPFAM" id="SSF53335">
    <property type="entry name" value="S-adenosyl-L-methionine-dependent methyltransferases"/>
    <property type="match status" value="1"/>
</dbReference>
<accession>A0A2D2DQA3</accession>
<protein>
    <recommendedName>
        <fullName evidence="4 9">Thiopurine S-methyltransferase</fullName>
        <ecNumber evidence="4 9">2.1.1.67</ecNumber>
    </recommendedName>
    <alternativeName>
        <fullName evidence="9">Thiopurine methyltransferase</fullName>
    </alternativeName>
</protein>
<dbReference type="NCBIfam" id="NF009732">
    <property type="entry name" value="PRK13255.1"/>
    <property type="match status" value="1"/>
</dbReference>
<evidence type="ECO:0000256" key="5">
    <source>
        <dbReference type="ARBA" id="ARBA00022490"/>
    </source>
</evidence>
<keyword evidence="7 9" id="KW-0808">Transferase</keyword>
<evidence type="ECO:0000256" key="2">
    <source>
        <dbReference type="ARBA" id="ARBA00004496"/>
    </source>
</evidence>
<evidence type="ECO:0000256" key="1">
    <source>
        <dbReference type="ARBA" id="ARBA00000903"/>
    </source>
</evidence>
<gene>
    <name evidence="10" type="primary">tmpT</name>
    <name evidence="9" type="synonym">tpm</name>
    <name evidence="10" type="ORF">CR152_23540</name>
</gene>
<dbReference type="Pfam" id="PF05724">
    <property type="entry name" value="TPMT"/>
    <property type="match status" value="1"/>
</dbReference>
<evidence type="ECO:0000256" key="8">
    <source>
        <dbReference type="ARBA" id="ARBA00022691"/>
    </source>
</evidence>
<feature type="binding site" evidence="9">
    <location>
        <position position="10"/>
    </location>
    <ligand>
        <name>S-adenosyl-L-methionine</name>
        <dbReference type="ChEBI" id="CHEBI:59789"/>
    </ligand>
</feature>
<dbReference type="PANTHER" id="PTHR10259:SF11">
    <property type="entry name" value="THIOPURINE S-METHYLTRANSFERASE"/>
    <property type="match status" value="1"/>
</dbReference>
<dbReference type="AlphaFoldDB" id="A0A2D2DQA3"/>
<sequence length="210" mass="23502">MDREFWHRKWAINEIGFHARAANPLMVAHIGRLELPPGSRVFVPLCGKSLDLHWLLSEGFRVAGAELSQIAVDQLFADLGLTPEVHQAGELLHYRARNIDIFVGDIFCLDGETLGPVDAVYDRAAFVALPQAMRARYATHLTQLARRAPQLLICYQYDQSLMDGPPFSIGDDEVRQRYGHAYALTLLTKADVAGGFKGRFPAMEAVWLLQ</sequence>
<dbReference type="PANTHER" id="PTHR10259">
    <property type="entry name" value="THIOPURINE S-METHYLTRANSFERASE"/>
    <property type="match status" value="1"/>
</dbReference>
<name>A0A2D2DQA3_9BURK</name>
<dbReference type="InterPro" id="IPR022474">
    <property type="entry name" value="Thiopur_S-MeTfrase_Se/Te_detox"/>
</dbReference>
<comment type="subcellular location">
    <subcellularLocation>
        <location evidence="2 9">Cytoplasm</location>
    </subcellularLocation>
</comment>
<evidence type="ECO:0000313" key="10">
    <source>
        <dbReference type="EMBL" id="ATQ77157.1"/>
    </source>
</evidence>
<keyword evidence="8 9" id="KW-0949">S-adenosyl-L-methionine</keyword>
<dbReference type="InterPro" id="IPR029063">
    <property type="entry name" value="SAM-dependent_MTases_sf"/>
</dbReference>
<evidence type="ECO:0000313" key="11">
    <source>
        <dbReference type="Proteomes" id="UP000229897"/>
    </source>
</evidence>
<dbReference type="GO" id="GO:0008119">
    <property type="term" value="F:thiopurine S-methyltransferase activity"/>
    <property type="evidence" value="ECO:0007669"/>
    <property type="project" value="UniProtKB-UniRule"/>
</dbReference>
<dbReference type="Gene3D" id="3.40.50.150">
    <property type="entry name" value="Vaccinia Virus protein VP39"/>
    <property type="match status" value="1"/>
</dbReference>